<organism evidence="1 2">
    <name type="scientific">Lipomyces starkeyi NRRL Y-11557</name>
    <dbReference type="NCBI Taxonomy" id="675824"/>
    <lineage>
        <taxon>Eukaryota</taxon>
        <taxon>Fungi</taxon>
        <taxon>Dikarya</taxon>
        <taxon>Ascomycota</taxon>
        <taxon>Saccharomycotina</taxon>
        <taxon>Lipomycetes</taxon>
        <taxon>Lipomycetales</taxon>
        <taxon>Lipomycetaceae</taxon>
        <taxon>Lipomyces</taxon>
    </lineage>
</organism>
<dbReference type="EMBL" id="KV454295">
    <property type="protein sequence ID" value="ODQ72779.1"/>
    <property type="molecule type" value="Genomic_DNA"/>
</dbReference>
<dbReference type="STRING" id="675824.A0A1E3Q4Y8"/>
<dbReference type="PANTHER" id="PTHR28152:SF1">
    <property type="entry name" value="HYDROXYACYL-THIOESTER DEHYDRATASE TYPE 2, MITOCHONDRIAL"/>
    <property type="match status" value="1"/>
</dbReference>
<sequence>MAATGVRYLRDPLSRFNLHLLKETLRPHLPTCRFPDFLRLPPQNSELVSGRYVPERIKIPRGWHFVYFPTIQDENSLYADGYDPVSTNVPLTGQSRRRWRGGELVFGMRDLMCEKPGKCALTEEVTIDGDKSSWNRVNEVTVRRMSNSTETEIEVDDAIVETRHLVYLPNRSMSEKIVKHSGKTRSIKSTMYAPMFQTVLTPTRALVFRFSALTFNAHRIHYDPLYATTFEQLPDVIVQGALSLVLVMSWIQFDRQVCSALGISYSGVPKTIQGVRYSCVQSVIVDKEIKIGIAPRPGVMDRAQKWRIWIEQDGVICLKGTVTVG</sequence>
<dbReference type="PANTHER" id="PTHR28152">
    <property type="entry name" value="HYDROXYACYL-THIOESTER DEHYDRATASE TYPE 2, MITOCHONDRIAL"/>
    <property type="match status" value="1"/>
</dbReference>
<dbReference type="AlphaFoldDB" id="A0A1E3Q4Y8"/>
<dbReference type="OrthoDB" id="3257538at2759"/>
<evidence type="ECO:0008006" key="3">
    <source>
        <dbReference type="Google" id="ProtNLM"/>
    </source>
</evidence>
<dbReference type="InterPro" id="IPR029069">
    <property type="entry name" value="HotDog_dom_sf"/>
</dbReference>
<reference evidence="1 2" key="1">
    <citation type="journal article" date="2016" name="Proc. Natl. Acad. Sci. U.S.A.">
        <title>Comparative genomics of biotechnologically important yeasts.</title>
        <authorList>
            <person name="Riley R."/>
            <person name="Haridas S."/>
            <person name="Wolfe K.H."/>
            <person name="Lopes M.R."/>
            <person name="Hittinger C.T."/>
            <person name="Goeker M."/>
            <person name="Salamov A.A."/>
            <person name="Wisecaver J.H."/>
            <person name="Long T.M."/>
            <person name="Calvey C.H."/>
            <person name="Aerts A.L."/>
            <person name="Barry K.W."/>
            <person name="Choi C."/>
            <person name="Clum A."/>
            <person name="Coughlan A.Y."/>
            <person name="Deshpande S."/>
            <person name="Douglass A.P."/>
            <person name="Hanson S.J."/>
            <person name="Klenk H.-P."/>
            <person name="LaButti K.M."/>
            <person name="Lapidus A."/>
            <person name="Lindquist E.A."/>
            <person name="Lipzen A.M."/>
            <person name="Meier-Kolthoff J.P."/>
            <person name="Ohm R.A."/>
            <person name="Otillar R.P."/>
            <person name="Pangilinan J.L."/>
            <person name="Peng Y."/>
            <person name="Rokas A."/>
            <person name="Rosa C.A."/>
            <person name="Scheuner C."/>
            <person name="Sibirny A.A."/>
            <person name="Slot J.C."/>
            <person name="Stielow J.B."/>
            <person name="Sun H."/>
            <person name="Kurtzman C.P."/>
            <person name="Blackwell M."/>
            <person name="Grigoriev I.V."/>
            <person name="Jeffries T.W."/>
        </authorList>
    </citation>
    <scope>NUCLEOTIDE SEQUENCE [LARGE SCALE GENOMIC DNA]</scope>
    <source>
        <strain evidence="1 2">NRRL Y-11557</strain>
    </source>
</reference>
<proteinExistence type="predicted"/>
<evidence type="ECO:0000313" key="2">
    <source>
        <dbReference type="Proteomes" id="UP000094385"/>
    </source>
</evidence>
<name>A0A1E3Q4Y8_LIPST</name>
<dbReference type="GO" id="GO:0005739">
    <property type="term" value="C:mitochondrion"/>
    <property type="evidence" value="ECO:0007669"/>
    <property type="project" value="TreeGrafter"/>
</dbReference>
<dbReference type="SUPFAM" id="SSF54637">
    <property type="entry name" value="Thioesterase/thiol ester dehydrase-isomerase"/>
    <property type="match status" value="1"/>
</dbReference>
<keyword evidence="2" id="KW-1185">Reference proteome</keyword>
<evidence type="ECO:0000313" key="1">
    <source>
        <dbReference type="EMBL" id="ODQ72779.1"/>
    </source>
</evidence>
<dbReference type="InterPro" id="IPR052741">
    <property type="entry name" value="Mitochondrial_HTD2"/>
</dbReference>
<protein>
    <recommendedName>
        <fullName evidence="3">N-terminal of MaoC-like dehydratase domain-containing protein</fullName>
    </recommendedName>
</protein>
<dbReference type="Proteomes" id="UP000094385">
    <property type="component" value="Unassembled WGS sequence"/>
</dbReference>
<accession>A0A1E3Q4Y8</accession>
<dbReference type="Gene3D" id="3.10.129.10">
    <property type="entry name" value="Hotdog Thioesterase"/>
    <property type="match status" value="1"/>
</dbReference>
<gene>
    <name evidence="1" type="ORF">LIPSTDRAFT_4153</name>
</gene>
<dbReference type="GO" id="GO:0019171">
    <property type="term" value="F:(3R)-hydroxyacyl-[acyl-carrier-protein] dehydratase activity"/>
    <property type="evidence" value="ECO:0007669"/>
    <property type="project" value="TreeGrafter"/>
</dbReference>